<keyword evidence="3" id="KW-1185">Reference proteome</keyword>
<feature type="transmembrane region" description="Helical" evidence="1">
    <location>
        <begin position="78"/>
        <end position="97"/>
    </location>
</feature>
<evidence type="ECO:0000256" key="1">
    <source>
        <dbReference type="SAM" id="Phobius"/>
    </source>
</evidence>
<proteinExistence type="predicted"/>
<dbReference type="EMBL" id="CP022685">
    <property type="protein sequence ID" value="ATL29685.1"/>
    <property type="molecule type" value="Genomic_DNA"/>
</dbReference>
<dbReference type="Proteomes" id="UP000221011">
    <property type="component" value="Chromosome"/>
</dbReference>
<evidence type="ECO:0000313" key="2">
    <source>
        <dbReference type="EMBL" id="ATL29685.1"/>
    </source>
</evidence>
<gene>
    <name evidence="2" type="ORF">KY5_4667</name>
</gene>
<dbReference type="AlphaFoldDB" id="A0A291QE27"/>
<reference evidence="2 3" key="1">
    <citation type="submission" date="2017-08" db="EMBL/GenBank/DDBJ databases">
        <title>Complete Genome Sequence of Streptomyces formicae KY5, the formicamycin producer.</title>
        <authorList>
            <person name="Holmes N.A."/>
            <person name="Devine R."/>
            <person name="Qin Z."/>
            <person name="Seipke R.F."/>
            <person name="Wilkinson B."/>
            <person name="Hutchings M.I."/>
        </authorList>
    </citation>
    <scope>NUCLEOTIDE SEQUENCE [LARGE SCALE GENOMIC DNA]</scope>
    <source>
        <strain evidence="2 3">KY5</strain>
    </source>
</reference>
<feature type="transmembrane region" description="Helical" evidence="1">
    <location>
        <begin position="44"/>
        <end position="66"/>
    </location>
</feature>
<organism evidence="2 3">
    <name type="scientific">Streptomyces formicae</name>
    <dbReference type="NCBI Taxonomy" id="1616117"/>
    <lineage>
        <taxon>Bacteria</taxon>
        <taxon>Bacillati</taxon>
        <taxon>Actinomycetota</taxon>
        <taxon>Actinomycetes</taxon>
        <taxon>Kitasatosporales</taxon>
        <taxon>Streptomycetaceae</taxon>
        <taxon>Streptomyces</taxon>
    </lineage>
</organism>
<sequence>MSRGSGDGRRREPGERYFAALDRSREEKERAAQEAEAAYGKDVAVVRVISLVPPLLYCAAMIVAAASQDVTAFVARHVLGPAGVVATAFVIGLILKYERSPRRDFGIPVVVFAHALLNGLTGFVTGSIFYVLIPLAAPLTQWGLPKFRALQGRKP</sequence>
<evidence type="ECO:0000313" key="3">
    <source>
        <dbReference type="Proteomes" id="UP000221011"/>
    </source>
</evidence>
<accession>A0A291QE27</accession>
<dbReference type="KEGG" id="sfk:KY5_4667"/>
<protein>
    <submittedName>
        <fullName evidence="2">Uncharacterized protein</fullName>
    </submittedName>
</protein>
<keyword evidence="1" id="KW-0812">Transmembrane</keyword>
<keyword evidence="1" id="KW-0472">Membrane</keyword>
<dbReference type="RefSeq" id="WP_098244143.1">
    <property type="nucleotide sequence ID" value="NZ_CP022685.1"/>
</dbReference>
<feature type="transmembrane region" description="Helical" evidence="1">
    <location>
        <begin position="109"/>
        <end position="133"/>
    </location>
</feature>
<keyword evidence="1" id="KW-1133">Transmembrane helix</keyword>
<name>A0A291QE27_9ACTN</name>